<dbReference type="PANTHER" id="PTHR10938:SF0">
    <property type="entry name" value="TRANSLATION INITIATION FACTOR IF-3, MITOCHONDRIAL"/>
    <property type="match status" value="1"/>
</dbReference>
<reference evidence="9" key="1">
    <citation type="journal article" date="2020" name="mSystems">
        <title>Genome- and Community-Level Interaction Insights into Carbon Utilization and Element Cycling Functions of Hydrothermarchaeota in Hydrothermal Sediment.</title>
        <authorList>
            <person name="Zhou Z."/>
            <person name="Liu Y."/>
            <person name="Xu W."/>
            <person name="Pan J."/>
            <person name="Luo Z.H."/>
            <person name="Li M."/>
        </authorList>
    </citation>
    <scope>NUCLEOTIDE SEQUENCE [LARGE SCALE GENOMIC DNA]</scope>
    <source>
        <strain evidence="9">SpSt-349</strain>
    </source>
</reference>
<evidence type="ECO:0000256" key="2">
    <source>
        <dbReference type="ARBA" id="ARBA00022540"/>
    </source>
</evidence>
<protein>
    <recommendedName>
        <fullName evidence="4 5">Translation initiation factor IF-3</fullName>
    </recommendedName>
</protein>
<evidence type="ECO:0000256" key="5">
    <source>
        <dbReference type="NCBIfam" id="TIGR00168"/>
    </source>
</evidence>
<dbReference type="GO" id="GO:0005829">
    <property type="term" value="C:cytosol"/>
    <property type="evidence" value="ECO:0007669"/>
    <property type="project" value="TreeGrafter"/>
</dbReference>
<evidence type="ECO:0000256" key="1">
    <source>
        <dbReference type="ARBA" id="ARBA00005439"/>
    </source>
</evidence>
<dbReference type="Gene3D" id="3.10.20.80">
    <property type="entry name" value="Translation initiation factor 3 (IF-3), N-terminal domain"/>
    <property type="match status" value="1"/>
</dbReference>
<dbReference type="InterPro" id="IPR036788">
    <property type="entry name" value="T_IF-3_C_sf"/>
</dbReference>
<evidence type="ECO:0000256" key="3">
    <source>
        <dbReference type="ARBA" id="ARBA00022917"/>
    </source>
</evidence>
<comment type="function">
    <text evidence="4 6">IF-3 binds to the 30S ribosomal subunit and shifts the equilibrium between 70S ribosomes and their 50S and 30S subunits in favor of the free subunits, thus enhancing the availability of 30S subunits on which protein synthesis initiation begins.</text>
</comment>
<dbReference type="Pfam" id="PF00707">
    <property type="entry name" value="IF3_C"/>
    <property type="match status" value="1"/>
</dbReference>
<feature type="domain" description="Translation initiation factor 3 N-terminal" evidence="8">
    <location>
        <begin position="8"/>
        <end position="77"/>
    </location>
</feature>
<organism evidence="9">
    <name type="scientific">Geobacter metallireducens</name>
    <dbReference type="NCBI Taxonomy" id="28232"/>
    <lineage>
        <taxon>Bacteria</taxon>
        <taxon>Pseudomonadati</taxon>
        <taxon>Thermodesulfobacteriota</taxon>
        <taxon>Desulfuromonadia</taxon>
        <taxon>Geobacterales</taxon>
        <taxon>Geobacteraceae</taxon>
        <taxon>Geobacter</taxon>
    </lineage>
</organism>
<keyword evidence="2 4" id="KW-0396">Initiation factor</keyword>
<dbReference type="GO" id="GO:0032790">
    <property type="term" value="P:ribosome disassembly"/>
    <property type="evidence" value="ECO:0007669"/>
    <property type="project" value="TreeGrafter"/>
</dbReference>
<evidence type="ECO:0000259" key="7">
    <source>
        <dbReference type="Pfam" id="PF00707"/>
    </source>
</evidence>
<comment type="caution">
    <text evidence="9">The sequence shown here is derived from an EMBL/GenBank/DDBJ whole genome shotgun (WGS) entry which is preliminary data.</text>
</comment>
<comment type="subunit">
    <text evidence="4 6">Monomer.</text>
</comment>
<proteinExistence type="inferred from homology"/>
<dbReference type="GO" id="GO:0003743">
    <property type="term" value="F:translation initiation factor activity"/>
    <property type="evidence" value="ECO:0007669"/>
    <property type="project" value="UniProtKB-UniRule"/>
</dbReference>
<evidence type="ECO:0000256" key="6">
    <source>
        <dbReference type="RuleBase" id="RU000646"/>
    </source>
</evidence>
<dbReference type="PROSITE" id="PS00938">
    <property type="entry name" value="IF3"/>
    <property type="match status" value="1"/>
</dbReference>
<name>A0A831XG55_GEOME</name>
<dbReference type="SUPFAM" id="SSF54364">
    <property type="entry name" value="Translation initiation factor IF3, N-terminal domain"/>
    <property type="match status" value="1"/>
</dbReference>
<dbReference type="InterPro" id="IPR019814">
    <property type="entry name" value="Translation_initiation_fac_3_N"/>
</dbReference>
<dbReference type="InterPro" id="IPR001288">
    <property type="entry name" value="Translation_initiation_fac_3"/>
</dbReference>
<gene>
    <name evidence="4" type="primary">infC</name>
    <name evidence="9" type="ORF">ENQ87_11650</name>
</gene>
<dbReference type="HAMAP" id="MF_00080">
    <property type="entry name" value="IF_3"/>
    <property type="match status" value="1"/>
</dbReference>
<dbReference type="InterPro" id="IPR019815">
    <property type="entry name" value="Translation_initiation_fac_3_C"/>
</dbReference>
<dbReference type="GO" id="GO:0016020">
    <property type="term" value="C:membrane"/>
    <property type="evidence" value="ECO:0007669"/>
    <property type="project" value="TreeGrafter"/>
</dbReference>
<keyword evidence="3 4" id="KW-0648">Protein biosynthesis</keyword>
<dbReference type="Gene3D" id="3.30.110.10">
    <property type="entry name" value="Translation initiation factor 3 (IF-3), C-terminal domain"/>
    <property type="match status" value="1"/>
</dbReference>
<dbReference type="GO" id="GO:0043022">
    <property type="term" value="F:ribosome binding"/>
    <property type="evidence" value="ECO:0007669"/>
    <property type="project" value="UniProtKB-ARBA"/>
</dbReference>
<dbReference type="SUPFAM" id="SSF55200">
    <property type="entry name" value="Translation initiation factor IF3, C-terminal domain"/>
    <property type="match status" value="1"/>
</dbReference>
<dbReference type="InterPro" id="IPR036787">
    <property type="entry name" value="T_IF-3_N_sf"/>
</dbReference>
<evidence type="ECO:0000313" key="9">
    <source>
        <dbReference type="EMBL" id="HEN43000.1"/>
    </source>
</evidence>
<dbReference type="AlphaFoldDB" id="A0A831XG55"/>
<dbReference type="FunFam" id="3.10.20.80:FF:000001">
    <property type="entry name" value="Translation initiation factor IF-3"/>
    <property type="match status" value="1"/>
</dbReference>
<dbReference type="FunFam" id="3.30.110.10:FF:000001">
    <property type="entry name" value="Translation initiation factor IF-3"/>
    <property type="match status" value="1"/>
</dbReference>
<evidence type="ECO:0000256" key="4">
    <source>
        <dbReference type="HAMAP-Rule" id="MF_00080"/>
    </source>
</evidence>
<dbReference type="NCBIfam" id="TIGR00168">
    <property type="entry name" value="infC"/>
    <property type="match status" value="1"/>
</dbReference>
<dbReference type="InterPro" id="IPR019813">
    <property type="entry name" value="Translation_initiation_fac3_CS"/>
</dbReference>
<dbReference type="Pfam" id="PF05198">
    <property type="entry name" value="IF3_N"/>
    <property type="match status" value="1"/>
</dbReference>
<dbReference type="EMBL" id="DSOV01000051">
    <property type="protein sequence ID" value="HEN43000.1"/>
    <property type="molecule type" value="Genomic_DNA"/>
</dbReference>
<comment type="similarity">
    <text evidence="1 4 6">Belongs to the IF-3 family.</text>
</comment>
<accession>A0A831XG55</accession>
<evidence type="ECO:0000259" key="8">
    <source>
        <dbReference type="Pfam" id="PF05198"/>
    </source>
</evidence>
<dbReference type="PANTHER" id="PTHR10938">
    <property type="entry name" value="TRANSLATION INITIATION FACTOR IF-3"/>
    <property type="match status" value="1"/>
</dbReference>
<comment type="subcellular location">
    <subcellularLocation>
        <location evidence="4 6">Cytoplasm</location>
    </subcellularLocation>
</comment>
<keyword evidence="4" id="KW-0963">Cytoplasm</keyword>
<feature type="domain" description="Translation initiation factor 3 C-terminal" evidence="7">
    <location>
        <begin position="84"/>
        <end position="169"/>
    </location>
</feature>
<sequence length="172" mass="19595">MAKPTVNVNQAIRAREIRVVGANSEQLGIMTLNEALALAESQQLDLVEVSPTAVPPVCRIMDYGKFKYQQSKKLQEAKKKQSHVVVKEVKLRPKTDEHDLQFKIKHVRRFIEEGNKAKVTLVFRGREITHMEFGVRALERVASEIEDIAVIEMKPKMEGRSMFMIVAPKAKK</sequence>